<protein>
    <submittedName>
        <fullName evidence="2">Uncharacterized protein</fullName>
    </submittedName>
</protein>
<evidence type="ECO:0000256" key="1">
    <source>
        <dbReference type="SAM" id="MobiDB-lite"/>
    </source>
</evidence>
<dbReference type="Proteomes" id="UP001341840">
    <property type="component" value="Unassembled WGS sequence"/>
</dbReference>
<proteinExistence type="predicted"/>
<organism evidence="2 3">
    <name type="scientific">Stylosanthes scabra</name>
    <dbReference type="NCBI Taxonomy" id="79078"/>
    <lineage>
        <taxon>Eukaryota</taxon>
        <taxon>Viridiplantae</taxon>
        <taxon>Streptophyta</taxon>
        <taxon>Embryophyta</taxon>
        <taxon>Tracheophyta</taxon>
        <taxon>Spermatophyta</taxon>
        <taxon>Magnoliopsida</taxon>
        <taxon>eudicotyledons</taxon>
        <taxon>Gunneridae</taxon>
        <taxon>Pentapetalae</taxon>
        <taxon>rosids</taxon>
        <taxon>fabids</taxon>
        <taxon>Fabales</taxon>
        <taxon>Fabaceae</taxon>
        <taxon>Papilionoideae</taxon>
        <taxon>50 kb inversion clade</taxon>
        <taxon>dalbergioids sensu lato</taxon>
        <taxon>Dalbergieae</taxon>
        <taxon>Pterocarpus clade</taxon>
        <taxon>Stylosanthes</taxon>
    </lineage>
</organism>
<reference evidence="2 3" key="1">
    <citation type="journal article" date="2023" name="Plants (Basel)">
        <title>Bridging the Gap: Combining Genomics and Transcriptomics Approaches to Understand Stylosanthes scabra, an Orphan Legume from the Brazilian Caatinga.</title>
        <authorList>
            <person name="Ferreira-Neto J.R.C."/>
            <person name="da Silva M.D."/>
            <person name="Binneck E."/>
            <person name="de Melo N.F."/>
            <person name="da Silva R.H."/>
            <person name="de Melo A.L.T.M."/>
            <person name="Pandolfi V."/>
            <person name="Bustamante F.O."/>
            <person name="Brasileiro-Vidal A.C."/>
            <person name="Benko-Iseppon A.M."/>
        </authorList>
    </citation>
    <scope>NUCLEOTIDE SEQUENCE [LARGE SCALE GENOMIC DNA]</scope>
    <source>
        <tissue evidence="2">Leaves</tissue>
    </source>
</reference>
<evidence type="ECO:0000313" key="3">
    <source>
        <dbReference type="Proteomes" id="UP001341840"/>
    </source>
</evidence>
<gene>
    <name evidence="2" type="ORF">PIB30_032837</name>
</gene>
<comment type="caution">
    <text evidence="2">The sequence shown here is derived from an EMBL/GenBank/DDBJ whole genome shotgun (WGS) entry which is preliminary data.</text>
</comment>
<accession>A0ABU6ZCK2</accession>
<feature type="region of interest" description="Disordered" evidence="1">
    <location>
        <begin position="1"/>
        <end position="31"/>
    </location>
</feature>
<sequence length="203" mass="22448">METKLSPSESDETAGDVETRISTEENYEGGEHVAQCTTKVRNNKFGAEFEKTQLPRVSNTSAATRTRGNTVLGEETTLAHGQSGVNTTERRVATRVASGSAEQTGRVRVGITRGSTEVRVENQVGRGSRVAKPEPLITPTDLTAQIESGRSEQPNGAWRLWAARGVASGEFRRRCWRRYARKGSMVLNMWLRVEEDVEKLPEN</sequence>
<name>A0ABU6ZCK2_9FABA</name>
<evidence type="ECO:0000313" key="2">
    <source>
        <dbReference type="EMBL" id="MED6219113.1"/>
    </source>
</evidence>
<dbReference type="EMBL" id="JASCZI010272006">
    <property type="protein sequence ID" value="MED6219113.1"/>
    <property type="molecule type" value="Genomic_DNA"/>
</dbReference>
<keyword evidence="3" id="KW-1185">Reference proteome</keyword>